<proteinExistence type="predicted"/>
<dbReference type="Proteomes" id="UP000281553">
    <property type="component" value="Unassembled WGS sequence"/>
</dbReference>
<dbReference type="OrthoDB" id="6249958at2759"/>
<name>A0A3P6QQH8_DIBLA</name>
<organism evidence="2 3">
    <name type="scientific">Dibothriocephalus latus</name>
    <name type="common">Fish tapeworm</name>
    <name type="synonym">Diphyllobothrium latum</name>
    <dbReference type="NCBI Taxonomy" id="60516"/>
    <lineage>
        <taxon>Eukaryota</taxon>
        <taxon>Metazoa</taxon>
        <taxon>Spiralia</taxon>
        <taxon>Lophotrochozoa</taxon>
        <taxon>Platyhelminthes</taxon>
        <taxon>Cestoda</taxon>
        <taxon>Eucestoda</taxon>
        <taxon>Diphyllobothriidea</taxon>
        <taxon>Diphyllobothriidae</taxon>
        <taxon>Dibothriocephalus</taxon>
    </lineage>
</organism>
<protein>
    <submittedName>
        <fullName evidence="2">Uncharacterized protein</fullName>
    </submittedName>
</protein>
<accession>A0A3P6QQH8</accession>
<keyword evidence="1" id="KW-1133">Transmembrane helix</keyword>
<keyword evidence="1" id="KW-0472">Membrane</keyword>
<dbReference type="EMBL" id="UYRU01008688">
    <property type="protein sequence ID" value="VDK42805.1"/>
    <property type="molecule type" value="Genomic_DNA"/>
</dbReference>
<keyword evidence="1" id="KW-0812">Transmembrane</keyword>
<sequence>MPPPHPPPPPLYTPLCLPVSLSAFILLDGFSSGFFLGCIVMLPFIIVTIVVAILYRKKLAQKAWVAGGLSTPPPDTIKLLDSNQPRYDA</sequence>
<reference evidence="2 3" key="1">
    <citation type="submission" date="2018-11" db="EMBL/GenBank/DDBJ databases">
        <authorList>
            <consortium name="Pathogen Informatics"/>
        </authorList>
    </citation>
    <scope>NUCLEOTIDE SEQUENCE [LARGE SCALE GENOMIC DNA]</scope>
</reference>
<evidence type="ECO:0000256" key="1">
    <source>
        <dbReference type="SAM" id="Phobius"/>
    </source>
</evidence>
<evidence type="ECO:0000313" key="3">
    <source>
        <dbReference type="Proteomes" id="UP000281553"/>
    </source>
</evidence>
<feature type="transmembrane region" description="Helical" evidence="1">
    <location>
        <begin position="34"/>
        <end position="55"/>
    </location>
</feature>
<keyword evidence="3" id="KW-1185">Reference proteome</keyword>
<evidence type="ECO:0000313" key="2">
    <source>
        <dbReference type="EMBL" id="VDK42805.1"/>
    </source>
</evidence>
<dbReference type="AlphaFoldDB" id="A0A3P6QQH8"/>
<gene>
    <name evidence="2" type="ORF">DILT_LOCUS1345</name>
</gene>